<comment type="subcellular location">
    <subcellularLocation>
        <location evidence="3">Peroxisome</location>
    </subcellularLocation>
</comment>
<dbReference type="GO" id="GO:0005777">
    <property type="term" value="C:peroxisome"/>
    <property type="evidence" value="ECO:0007669"/>
    <property type="project" value="UniProtKB-SubCell"/>
</dbReference>
<dbReference type="PROSITE" id="PS00166">
    <property type="entry name" value="ENOYL_COA_HYDRATASE"/>
    <property type="match status" value="1"/>
</dbReference>
<comment type="caution">
    <text evidence="20">The sequence shown here is derived from an EMBL/GenBank/DDBJ whole genome shotgun (WGS) entry which is preliminary data.</text>
</comment>
<evidence type="ECO:0000259" key="18">
    <source>
        <dbReference type="Pfam" id="PF00725"/>
    </source>
</evidence>
<evidence type="ECO:0000256" key="8">
    <source>
        <dbReference type="ARBA" id="ARBA00023027"/>
    </source>
</evidence>
<dbReference type="PANTHER" id="PTHR23309:SF9">
    <property type="entry name" value="PEROXISOMAL FATTY ACID BETA-OXIDATION MULTIFUNCTIONAL PROTEIN MFP2"/>
    <property type="match status" value="1"/>
</dbReference>
<evidence type="ECO:0000256" key="2">
    <source>
        <dbReference type="ARBA" id="ARBA00000765"/>
    </source>
</evidence>
<dbReference type="InterPro" id="IPR018376">
    <property type="entry name" value="Enoyl-CoA_hyd/isom_CS"/>
</dbReference>
<protein>
    <submittedName>
        <fullName evidence="20">Multifunctional protein 2</fullName>
    </submittedName>
</protein>
<evidence type="ECO:0000256" key="17">
    <source>
        <dbReference type="RuleBase" id="RU003707"/>
    </source>
</evidence>
<dbReference type="FunFam" id="3.40.50.720:FF:000009">
    <property type="entry name" value="Fatty oxidation complex, alpha subunit"/>
    <property type="match status" value="1"/>
</dbReference>
<keyword evidence="6" id="KW-0276">Fatty acid metabolism</keyword>
<evidence type="ECO:0000256" key="7">
    <source>
        <dbReference type="ARBA" id="ARBA00023002"/>
    </source>
</evidence>
<keyword evidence="13" id="KW-0511">Multifunctional enzyme</keyword>
<dbReference type="GO" id="GO:0003857">
    <property type="term" value="F:(3S)-3-hydroxyacyl-CoA dehydrogenase (NAD+) activity"/>
    <property type="evidence" value="ECO:0007669"/>
    <property type="project" value="TreeGrafter"/>
</dbReference>
<dbReference type="Pfam" id="PF00725">
    <property type="entry name" value="3HCDH"/>
    <property type="match status" value="1"/>
</dbReference>
<dbReference type="EMBL" id="SDAM02029602">
    <property type="protein sequence ID" value="KAH6755491.1"/>
    <property type="molecule type" value="Genomic_DNA"/>
</dbReference>
<organism evidence="20 21">
    <name type="scientific">Perilla frutescens var. hirtella</name>
    <name type="common">Perilla citriodora</name>
    <name type="synonym">Perilla setoyensis</name>
    <dbReference type="NCBI Taxonomy" id="608512"/>
    <lineage>
        <taxon>Eukaryota</taxon>
        <taxon>Viridiplantae</taxon>
        <taxon>Streptophyta</taxon>
        <taxon>Embryophyta</taxon>
        <taxon>Tracheophyta</taxon>
        <taxon>Spermatophyta</taxon>
        <taxon>Magnoliopsida</taxon>
        <taxon>eudicotyledons</taxon>
        <taxon>Gunneridae</taxon>
        <taxon>Pentapetalae</taxon>
        <taxon>asterids</taxon>
        <taxon>lamiids</taxon>
        <taxon>Lamiales</taxon>
        <taxon>Lamiaceae</taxon>
        <taxon>Nepetoideae</taxon>
        <taxon>Elsholtzieae</taxon>
        <taxon>Perilla</taxon>
    </lineage>
</organism>
<comment type="catalytic activity">
    <reaction evidence="2">
        <text>a (3E)-enoyl-CoA = a 4-saturated (2E)-enoyl-CoA</text>
        <dbReference type="Rhea" id="RHEA:45228"/>
        <dbReference type="ChEBI" id="CHEBI:58521"/>
        <dbReference type="ChEBI" id="CHEBI:85097"/>
        <dbReference type="EC" id="5.3.3.8"/>
    </reaction>
</comment>
<evidence type="ECO:0000256" key="15">
    <source>
        <dbReference type="ARBA" id="ARBA00023709"/>
    </source>
</evidence>
<evidence type="ECO:0000256" key="16">
    <source>
        <dbReference type="ARBA" id="ARBA00023717"/>
    </source>
</evidence>
<evidence type="ECO:0000259" key="19">
    <source>
        <dbReference type="Pfam" id="PF02737"/>
    </source>
</evidence>
<comment type="catalytic activity">
    <reaction evidence="1">
        <text>a (3Z)-enoyl-CoA = a 4-saturated (2E)-enoyl-CoA</text>
        <dbReference type="Rhea" id="RHEA:45900"/>
        <dbReference type="ChEBI" id="CHEBI:85097"/>
        <dbReference type="ChEBI" id="CHEBI:85489"/>
        <dbReference type="EC" id="5.3.3.8"/>
    </reaction>
</comment>
<dbReference type="Pfam" id="PF00378">
    <property type="entry name" value="ECH_1"/>
    <property type="match status" value="1"/>
</dbReference>
<evidence type="ECO:0000256" key="14">
    <source>
        <dbReference type="ARBA" id="ARBA00023701"/>
    </source>
</evidence>
<dbReference type="FunFam" id="1.10.1040.50:FF:000004">
    <property type="entry name" value="Peroxisomal fatty acid beta-oxidation multifunctional protein"/>
    <property type="match status" value="1"/>
</dbReference>
<comment type="similarity">
    <text evidence="17">Belongs to the enoyl-CoA hydratase/isomerase family.</text>
</comment>
<dbReference type="GO" id="GO:0070403">
    <property type="term" value="F:NAD+ binding"/>
    <property type="evidence" value="ECO:0007669"/>
    <property type="project" value="InterPro"/>
</dbReference>
<sequence length="714" mass="79540">MHAKTAVEVGADGVAVVTINNPPLNLLSVDVMLSLKESIEGVVVRDDVKAIVIIGSNRKFSAGFDVTVFGGTQTKKSKEELGLLSIQFLTDTLEAARKPFVAAIDGPAFGGALEIVLACHARISTSSAQLGLTELQYGILPGLGGTQRLPRLVGLPKALEMILMSKRVDGEEARVLSLVDAIAPSDKLLEVARQWALDICERTRPWVISLYKTDKLGTLEEARAILNSARIEAQRQNPNVVHPLECINVIEQGIVSNPRDALWKETEAFHELRQSSTCRSLVHFFFAQRLITKIPQTSGMNLLPRKIDKVAVIGGGLMSSDIVVMLVLRNYQVILKEKNRKQLLEETNRIKENLHTHFKNGKTTLQGLEKAINLLKGVLDYDSFGDVDLVIEAECETLSTKQDTFADLEKFCPPHCILTSSSSAFSLKLIGERTKRQDRIAGIHFFCLSPAMPLMEIVRMERTPPQAMVDVIGFARKIRKTPIVVSDCRGQGVNSMLVTYLHAAMLLAELGVDVYRIDQALKSFGMQFGPFRMIDMVGFKVFAEFSKILVERLPERFYKPKLIPILQSADREGESNCKGFYKYDNYGNASPDPELRKYIMKAKTVWNATADSEVTKLSDDEIVEMVLFPAFNEACRIISDGIVIRSSDLDVASVLAMGFPSYRGGIHYWSNSFDPDHVYSRLKKWSQAYGDFFEPCDYITERSAKNMPPVKSHL</sequence>
<proteinExistence type="inferred from homology"/>
<dbReference type="SUPFAM" id="SSF52096">
    <property type="entry name" value="ClpP/crotonase"/>
    <property type="match status" value="1"/>
</dbReference>
<dbReference type="GO" id="GO:0004300">
    <property type="term" value="F:enoyl-CoA hydratase activity"/>
    <property type="evidence" value="ECO:0007669"/>
    <property type="project" value="UniProtKB-EC"/>
</dbReference>
<comment type="catalytic activity">
    <reaction evidence="14">
        <text>(3S)-3-hydroxybutanoyl-CoA = (3R)-3-hydroxybutanoyl-CoA</text>
        <dbReference type="Rhea" id="RHEA:21760"/>
        <dbReference type="ChEBI" id="CHEBI:57315"/>
        <dbReference type="ChEBI" id="CHEBI:57316"/>
        <dbReference type="EC" id="5.1.2.3"/>
    </reaction>
</comment>
<accession>A0AAD4NWY1</accession>
<evidence type="ECO:0000256" key="3">
    <source>
        <dbReference type="ARBA" id="ARBA00004275"/>
    </source>
</evidence>
<keyword evidence="11" id="KW-0413">Isomerase</keyword>
<keyword evidence="12" id="KW-0456">Lyase</keyword>
<dbReference type="Gene3D" id="1.10.1040.50">
    <property type="match status" value="1"/>
</dbReference>
<evidence type="ECO:0000256" key="11">
    <source>
        <dbReference type="ARBA" id="ARBA00023235"/>
    </source>
</evidence>
<dbReference type="GO" id="GO:0006635">
    <property type="term" value="P:fatty acid beta-oxidation"/>
    <property type="evidence" value="ECO:0007669"/>
    <property type="project" value="TreeGrafter"/>
</dbReference>
<comment type="catalytic activity">
    <reaction evidence="15">
        <text>a (3S)-3-hydroxyacyl-CoA = a (2E)-enoyl-CoA + H2O</text>
        <dbReference type="Rhea" id="RHEA:16105"/>
        <dbReference type="ChEBI" id="CHEBI:15377"/>
        <dbReference type="ChEBI" id="CHEBI:57318"/>
        <dbReference type="ChEBI" id="CHEBI:58856"/>
        <dbReference type="EC" id="4.2.1.17"/>
    </reaction>
</comment>
<keyword evidence="21" id="KW-1185">Reference proteome</keyword>
<dbReference type="GO" id="GO:0008692">
    <property type="term" value="F:3-hydroxybutyryl-CoA epimerase activity"/>
    <property type="evidence" value="ECO:0007669"/>
    <property type="project" value="UniProtKB-EC"/>
</dbReference>
<evidence type="ECO:0000256" key="6">
    <source>
        <dbReference type="ARBA" id="ARBA00022832"/>
    </source>
</evidence>
<evidence type="ECO:0000256" key="5">
    <source>
        <dbReference type="ARBA" id="ARBA00008750"/>
    </source>
</evidence>
<dbReference type="Gene3D" id="3.40.50.720">
    <property type="entry name" value="NAD(P)-binding Rossmann-like Domain"/>
    <property type="match status" value="1"/>
</dbReference>
<dbReference type="InterPro" id="IPR029045">
    <property type="entry name" value="ClpP/crotonase-like_dom_sf"/>
</dbReference>
<keyword evidence="7" id="KW-0560">Oxidoreductase</keyword>
<keyword evidence="8" id="KW-0520">NAD</keyword>
<comment type="catalytic activity">
    <reaction evidence="16">
        <text>a 4-saturated-(3S)-3-hydroxyacyl-CoA = a (3E)-enoyl-CoA + H2O</text>
        <dbReference type="Rhea" id="RHEA:20724"/>
        <dbReference type="ChEBI" id="CHEBI:15377"/>
        <dbReference type="ChEBI" id="CHEBI:58521"/>
        <dbReference type="ChEBI" id="CHEBI:137480"/>
        <dbReference type="EC" id="4.2.1.17"/>
    </reaction>
</comment>
<reference evidence="20 21" key="1">
    <citation type="journal article" date="2021" name="Nat. Commun.">
        <title>Incipient diploidization of the medicinal plant Perilla within 10,000 years.</title>
        <authorList>
            <person name="Zhang Y."/>
            <person name="Shen Q."/>
            <person name="Leng L."/>
            <person name="Zhang D."/>
            <person name="Chen S."/>
            <person name="Shi Y."/>
            <person name="Ning Z."/>
            <person name="Chen S."/>
        </authorList>
    </citation>
    <scope>NUCLEOTIDE SEQUENCE [LARGE SCALE GENOMIC DNA]</scope>
    <source>
        <strain evidence="21">cv. PC099</strain>
    </source>
</reference>
<keyword evidence="10" id="KW-0576">Peroxisome</keyword>
<gene>
    <name evidence="20" type="ORF">C2S53_012383</name>
</gene>
<name>A0AAD4NWY1_PERFH</name>
<comment type="similarity">
    <text evidence="5">In the N-terminal section; belongs to the enoyl-CoA hydratase/isomerase family.</text>
</comment>
<dbReference type="InterPro" id="IPR006176">
    <property type="entry name" value="3-OHacyl-CoA_DH_NAD-bd"/>
</dbReference>
<dbReference type="InterPro" id="IPR001753">
    <property type="entry name" value="Enoyl-CoA_hydra/iso"/>
</dbReference>
<evidence type="ECO:0000256" key="10">
    <source>
        <dbReference type="ARBA" id="ARBA00023140"/>
    </source>
</evidence>
<dbReference type="Gene3D" id="3.90.226.10">
    <property type="entry name" value="2-enoyl-CoA Hydratase, Chain A, domain 1"/>
    <property type="match status" value="1"/>
</dbReference>
<keyword evidence="9" id="KW-0443">Lipid metabolism</keyword>
<dbReference type="PANTHER" id="PTHR23309">
    <property type="entry name" value="3-HYDROXYACYL-COA DEHYROGENASE"/>
    <property type="match status" value="1"/>
</dbReference>
<dbReference type="AlphaFoldDB" id="A0AAD4NWY1"/>
<evidence type="ECO:0000256" key="4">
    <source>
        <dbReference type="ARBA" id="ARBA00005005"/>
    </source>
</evidence>
<evidence type="ECO:0000256" key="12">
    <source>
        <dbReference type="ARBA" id="ARBA00023239"/>
    </source>
</evidence>
<dbReference type="SUPFAM" id="SSF51735">
    <property type="entry name" value="NAD(P)-binding Rossmann-fold domains"/>
    <property type="match status" value="1"/>
</dbReference>
<evidence type="ECO:0000256" key="9">
    <source>
        <dbReference type="ARBA" id="ARBA00023098"/>
    </source>
</evidence>
<dbReference type="SUPFAM" id="SSF48179">
    <property type="entry name" value="6-phosphogluconate dehydrogenase C-terminal domain-like"/>
    <property type="match status" value="2"/>
</dbReference>
<dbReference type="InterPro" id="IPR008927">
    <property type="entry name" value="6-PGluconate_DH-like_C_sf"/>
</dbReference>
<dbReference type="InterPro" id="IPR036291">
    <property type="entry name" value="NAD(P)-bd_dom_sf"/>
</dbReference>
<evidence type="ECO:0000313" key="21">
    <source>
        <dbReference type="Proteomes" id="UP001190926"/>
    </source>
</evidence>
<dbReference type="Proteomes" id="UP001190926">
    <property type="component" value="Unassembled WGS sequence"/>
</dbReference>
<evidence type="ECO:0000256" key="13">
    <source>
        <dbReference type="ARBA" id="ARBA00023268"/>
    </source>
</evidence>
<dbReference type="CDD" id="cd06558">
    <property type="entry name" value="crotonase-like"/>
    <property type="match status" value="1"/>
</dbReference>
<dbReference type="GO" id="GO:0004165">
    <property type="term" value="F:delta(3)-delta(2)-enoyl-CoA isomerase activity"/>
    <property type="evidence" value="ECO:0007669"/>
    <property type="project" value="UniProtKB-EC"/>
</dbReference>
<feature type="domain" description="3-hydroxyacyl-CoA dehydrogenase NAD binding" evidence="19">
    <location>
        <begin position="309"/>
        <end position="488"/>
    </location>
</feature>
<comment type="pathway">
    <text evidence="4">Lipid metabolism; fatty acid beta-oxidation.</text>
</comment>
<feature type="domain" description="3-hydroxyacyl-CoA dehydrogenase C-terminal" evidence="18">
    <location>
        <begin position="493"/>
        <end position="583"/>
    </location>
</feature>
<evidence type="ECO:0000256" key="1">
    <source>
        <dbReference type="ARBA" id="ARBA00000452"/>
    </source>
</evidence>
<evidence type="ECO:0000313" key="20">
    <source>
        <dbReference type="EMBL" id="KAH6755491.1"/>
    </source>
</evidence>
<dbReference type="InterPro" id="IPR006108">
    <property type="entry name" value="3HC_DH_C"/>
</dbReference>
<dbReference type="Pfam" id="PF02737">
    <property type="entry name" value="3HCDH_N"/>
    <property type="match status" value="1"/>
</dbReference>